<dbReference type="PROSITE" id="PS00678">
    <property type="entry name" value="WD_REPEATS_1"/>
    <property type="match status" value="1"/>
</dbReference>
<dbReference type="PROSITE" id="PS50082">
    <property type="entry name" value="WD_REPEATS_2"/>
    <property type="match status" value="1"/>
</dbReference>
<organism evidence="7 8">
    <name type="scientific">Edaphochlamys debaryana</name>
    <dbReference type="NCBI Taxonomy" id="47281"/>
    <lineage>
        <taxon>Eukaryota</taxon>
        <taxon>Viridiplantae</taxon>
        <taxon>Chlorophyta</taxon>
        <taxon>core chlorophytes</taxon>
        <taxon>Chlorophyceae</taxon>
        <taxon>CS clade</taxon>
        <taxon>Chlamydomonadales</taxon>
        <taxon>Chlamydomonadales incertae sedis</taxon>
        <taxon>Edaphochlamys</taxon>
    </lineage>
</organism>
<dbReference type="Gene3D" id="2.130.10.10">
    <property type="entry name" value="YVTN repeat-like/Quinoprotein amine dehydrogenase"/>
    <property type="match status" value="3"/>
</dbReference>
<sequence>MATEDQQALALSWVFGASAHIKHSVVNLSDGYTDKICYLAANTAVIYDKRLRRQVFLQGHTSPITCIVTTEDRSHVITADTGPEALLVVWNVRTGLPSRTVSAPHRHGVHTMDVSADGQWLASVSAPDPETGEQEVALWSMGALLTPADAAPPGSAPGPLRPSVLTAVPAGDVQHSLRFSPNNPQELISNGRRRVYFWSWAPGSPRFQYYSPPLRSRDFKQSVGDFVCSVFVPGTTQALTGTTDGDLVVWDEQGIAAQVGTSATDRRAIKLMRIHSCPLTLLATVGDFIVSGGEDGYVRFFDPLLRIVAWFEDLAAGPITSVAFSAVLPDRLAHAEAADTLNRFMVPDFVVATRHSRIVSVQSATFEEYDADRRRGASVLDSLLADVVDLAAHPTRAEFCVLGGRGCGLQRWDSIAHCLINTRAFDASQRGSGSCLAYSRDGSLLAVGFGSGHLHILNGDDFSDAHVCRNTGAGLTRLAVSSTGAHIAAADEQHQLLLYAFLPYKQIMRWEYIGRCRSHHGPIAAVVFGESPSGQTRLLSVGGDGRVVEYDLVNSSIAGGMQVVSFYDFPPGGGAPTSLTFAPPLQYFRAFAADTHLLVSDDSYKIRVFNPDKPAVEATFLGPTFGGPITQLVMFKSPTSAATGTPEGGAFLAYRTAERVVGLIAWPLDGDPGRTMGLIAHPGEVRALTISYDGRKLMTVGADGTLAAWDINTAPLERFAAANAASGPEARWAAVLGDEELLREMRDYFVYAQIKTQGEDAIEPRDIPGTVPVEMVPDLMRAAGFYPSESDIDNLLNHVQYMAHSRDLDALPAIALCDFISLYVNHRPLFNVTAADIEAAFRELGAKGEPAKLTREQLLSLLQGAGEQMSAEELTAALSALTGAPAPDKAMPPAVSAPAFAADVLGFDADTVEGAGAS</sequence>
<dbReference type="PANTHER" id="PTHR13720:SF13">
    <property type="entry name" value="CILIA- AND FLAGELLA-ASSOCIATED PROTEIN 251"/>
    <property type="match status" value="1"/>
</dbReference>
<dbReference type="GO" id="GO:0031514">
    <property type="term" value="C:motile cilium"/>
    <property type="evidence" value="ECO:0007669"/>
    <property type="project" value="TreeGrafter"/>
</dbReference>
<dbReference type="InterPro" id="IPR001680">
    <property type="entry name" value="WD40_rpt"/>
</dbReference>
<evidence type="ECO:0000313" key="7">
    <source>
        <dbReference type="EMBL" id="KAG2482448.1"/>
    </source>
</evidence>
<dbReference type="EMBL" id="JAEHOE010000222">
    <property type="protein sequence ID" value="KAG2482448.1"/>
    <property type="molecule type" value="Genomic_DNA"/>
</dbReference>
<protein>
    <recommendedName>
        <fullName evidence="5">Cilia- and flagella-associated protein 251</fullName>
    </recommendedName>
</protein>
<dbReference type="InterPro" id="IPR019775">
    <property type="entry name" value="WD40_repeat_CS"/>
</dbReference>
<dbReference type="Pfam" id="PF00400">
    <property type="entry name" value="WD40"/>
    <property type="match status" value="1"/>
</dbReference>
<dbReference type="InterPro" id="IPR011047">
    <property type="entry name" value="Quinoprotein_ADH-like_sf"/>
</dbReference>
<comment type="caution">
    <text evidence="7">The sequence shown here is derived from an EMBL/GenBank/DDBJ whole genome shotgun (WGS) entry which is preliminary data.</text>
</comment>
<name>A0A835XEA4_9CHLO</name>
<dbReference type="PROSITE" id="PS50294">
    <property type="entry name" value="WD_REPEATS_REGION"/>
    <property type="match status" value="1"/>
</dbReference>
<dbReference type="InterPro" id="IPR050630">
    <property type="entry name" value="WD_repeat_EMAP"/>
</dbReference>
<dbReference type="InterPro" id="IPR015943">
    <property type="entry name" value="WD40/YVTN_repeat-like_dom_sf"/>
</dbReference>
<proteinExistence type="predicted"/>
<dbReference type="OrthoDB" id="4899631at2759"/>
<keyword evidence="3" id="KW-0677">Repeat</keyword>
<evidence type="ECO:0000256" key="2">
    <source>
        <dbReference type="ARBA" id="ARBA00022574"/>
    </source>
</evidence>
<accession>A0A835XEA4</accession>
<dbReference type="AlphaFoldDB" id="A0A835XEA4"/>
<feature type="repeat" description="WD" evidence="6">
    <location>
        <begin position="678"/>
        <end position="719"/>
    </location>
</feature>
<comment type="subcellular location">
    <subcellularLocation>
        <location evidence="1">Cell projection</location>
        <location evidence="1">Cilium</location>
    </subcellularLocation>
</comment>
<dbReference type="SUPFAM" id="SSF50998">
    <property type="entry name" value="Quinoprotein alcohol dehydrogenase-like"/>
    <property type="match status" value="1"/>
</dbReference>
<dbReference type="PANTHER" id="PTHR13720">
    <property type="entry name" value="WD-40 REPEAT PROTEIN"/>
    <property type="match status" value="1"/>
</dbReference>
<keyword evidence="8" id="KW-1185">Reference proteome</keyword>
<evidence type="ECO:0000256" key="5">
    <source>
        <dbReference type="ARBA" id="ARBA00040994"/>
    </source>
</evidence>
<evidence type="ECO:0000256" key="3">
    <source>
        <dbReference type="ARBA" id="ARBA00022737"/>
    </source>
</evidence>
<dbReference type="SUPFAM" id="SSF50978">
    <property type="entry name" value="WD40 repeat-like"/>
    <property type="match status" value="1"/>
</dbReference>
<keyword evidence="4" id="KW-0966">Cell projection</keyword>
<evidence type="ECO:0000256" key="1">
    <source>
        <dbReference type="ARBA" id="ARBA00004138"/>
    </source>
</evidence>
<dbReference type="InterPro" id="IPR036322">
    <property type="entry name" value="WD40_repeat_dom_sf"/>
</dbReference>
<reference evidence="7" key="1">
    <citation type="journal article" date="2020" name="bioRxiv">
        <title>Comparative genomics of Chlamydomonas.</title>
        <authorList>
            <person name="Craig R.J."/>
            <person name="Hasan A.R."/>
            <person name="Ness R.W."/>
            <person name="Keightley P.D."/>
        </authorList>
    </citation>
    <scope>NUCLEOTIDE SEQUENCE</scope>
    <source>
        <strain evidence="7">CCAP 11/70</strain>
    </source>
</reference>
<dbReference type="Proteomes" id="UP000612055">
    <property type="component" value="Unassembled WGS sequence"/>
</dbReference>
<dbReference type="SMART" id="SM00320">
    <property type="entry name" value="WD40"/>
    <property type="match status" value="9"/>
</dbReference>
<evidence type="ECO:0000256" key="6">
    <source>
        <dbReference type="PROSITE-ProRule" id="PRU00221"/>
    </source>
</evidence>
<keyword evidence="2 6" id="KW-0853">WD repeat</keyword>
<evidence type="ECO:0000313" key="8">
    <source>
        <dbReference type="Proteomes" id="UP000612055"/>
    </source>
</evidence>
<gene>
    <name evidence="7" type="ORF">HYH03_018618</name>
</gene>
<evidence type="ECO:0000256" key="4">
    <source>
        <dbReference type="ARBA" id="ARBA00023273"/>
    </source>
</evidence>